<accession>A0AB39VXE9</accession>
<gene>
    <name evidence="1" type="ORF">AB3G37_11065</name>
</gene>
<proteinExistence type="predicted"/>
<dbReference type="AlphaFoldDB" id="A0AB39VXE9"/>
<protein>
    <submittedName>
        <fullName evidence="1">Uncharacterized protein</fullName>
    </submittedName>
</protein>
<reference evidence="1" key="1">
    <citation type="submission" date="2024-07" db="EMBL/GenBank/DDBJ databases">
        <authorList>
            <person name="Biller S.J."/>
        </authorList>
    </citation>
    <scope>NUCLEOTIDE SEQUENCE</scope>
    <source>
        <strain evidence="1">WC2420</strain>
    </source>
</reference>
<evidence type="ECO:0000313" key="1">
    <source>
        <dbReference type="EMBL" id="XDU74575.1"/>
    </source>
</evidence>
<dbReference type="RefSeq" id="WP_369790718.1">
    <property type="nucleotide sequence ID" value="NZ_CP165628.1"/>
</dbReference>
<sequence>MYKSTVLKPVINKSPAIKNLPTSSTNSTSSKDNSALSAVGSVQAALQKMALGANGHSSGGSQNANSAYDHMVSNGDAWKELNGRGKEAISLLSKSNINKLQSSIPNPLEREFIANFKQQPFYLSHFSSKDVRNKQGSAEFLSRKQLQKKKVSFNTKNTAQLDLDSFATDDFVFFALEVGDNNQKTSSRFGDINYRIPLDAVKDDIKQYGHLEAADLAQNDQRPGTKVPDWVSYDDKDKFFQGDVIDHEIIDLVFYGKDMIEGLAYRIVQDLREFSSATRDKALKMKDSKEVNGLMNSLYRPQVLFPHSLILDPKQFKYNAASNKSSASKAAPLERKTVPAVQHFYV</sequence>
<name>A0AB39VXE9_9GAMM</name>
<dbReference type="EMBL" id="CP165628">
    <property type="protein sequence ID" value="XDU74575.1"/>
    <property type="molecule type" value="Genomic_DNA"/>
</dbReference>
<organism evidence="1">
    <name type="scientific">Rouxiella sp. WC2420</name>
    <dbReference type="NCBI Taxonomy" id="3234145"/>
    <lineage>
        <taxon>Bacteria</taxon>
        <taxon>Pseudomonadati</taxon>
        <taxon>Pseudomonadota</taxon>
        <taxon>Gammaproteobacteria</taxon>
        <taxon>Enterobacterales</taxon>
        <taxon>Yersiniaceae</taxon>
        <taxon>Rouxiella</taxon>
    </lineage>
</organism>